<dbReference type="PANTHER" id="PTHR40588:SF1">
    <property type="entry name" value="MRNA INTERFERASE TOXIN YAFQ"/>
    <property type="match status" value="1"/>
</dbReference>
<name>A0A2X2SR59_CAPOC</name>
<dbReference type="GO" id="GO:0006402">
    <property type="term" value="P:mRNA catabolic process"/>
    <property type="evidence" value="ECO:0007669"/>
    <property type="project" value="TreeGrafter"/>
</dbReference>
<sequence length="107" mass="12684">MNNTEQEEIPKYSIFITTTYKKEYKKFSNQEAKKKAIKEIIKILMYKGTEGIPKKNLPHLLTGNYKGCWECHIESDLLLIWEQNDENMAIILQRIGSHSELFYKNKK</sequence>
<proteinExistence type="predicted"/>
<feature type="active site" description="Proton donor" evidence="2">
    <location>
        <position position="98"/>
    </location>
</feature>
<dbReference type="PIRSF" id="PIRSF006156">
    <property type="entry name" value="YafQ"/>
    <property type="match status" value="1"/>
</dbReference>
<evidence type="ECO:0000313" key="4">
    <source>
        <dbReference type="EMBL" id="SQA92917.1"/>
    </source>
</evidence>
<keyword evidence="1" id="KW-1277">Toxin-antitoxin system</keyword>
<reference evidence="5 6" key="1">
    <citation type="submission" date="2018-06" db="EMBL/GenBank/DDBJ databases">
        <authorList>
            <consortium name="Pathogen Informatics"/>
            <person name="Doyle S."/>
        </authorList>
    </citation>
    <scope>NUCLEOTIDE SEQUENCE [LARGE SCALE GENOMIC DNA]</scope>
    <source>
        <strain evidence="4 6">NCTC11545</strain>
        <strain evidence="3 5">NCTC11546</strain>
    </source>
</reference>
<dbReference type="GO" id="GO:0006415">
    <property type="term" value="P:translational termination"/>
    <property type="evidence" value="ECO:0007669"/>
    <property type="project" value="TreeGrafter"/>
</dbReference>
<dbReference type="RefSeq" id="WP_009417366.1">
    <property type="nucleotide sequence ID" value="NZ_CAJPNJ010000009.1"/>
</dbReference>
<dbReference type="Proteomes" id="UP000250169">
    <property type="component" value="Unassembled WGS sequence"/>
</dbReference>
<dbReference type="Proteomes" id="UP000249891">
    <property type="component" value="Unassembled WGS sequence"/>
</dbReference>
<protein>
    <submittedName>
        <fullName evidence="4">Addiction module toxin component, YafQ family</fullName>
    </submittedName>
</protein>
<evidence type="ECO:0000313" key="3">
    <source>
        <dbReference type="EMBL" id="SQA78252.1"/>
    </source>
</evidence>
<evidence type="ECO:0000256" key="2">
    <source>
        <dbReference type="PIRSR" id="PIRSR006156-1"/>
    </source>
</evidence>
<dbReference type="EMBL" id="UARG01000017">
    <property type="protein sequence ID" value="SQA78252.1"/>
    <property type="molecule type" value="Genomic_DNA"/>
</dbReference>
<organism evidence="4 6">
    <name type="scientific">Capnocytophaga ochracea</name>
    <dbReference type="NCBI Taxonomy" id="1018"/>
    <lineage>
        <taxon>Bacteria</taxon>
        <taxon>Pseudomonadati</taxon>
        <taxon>Bacteroidota</taxon>
        <taxon>Flavobacteriia</taxon>
        <taxon>Flavobacteriales</taxon>
        <taxon>Flavobacteriaceae</taxon>
        <taxon>Capnocytophaga</taxon>
    </lineage>
</organism>
<dbReference type="AlphaFoldDB" id="A0A2X2SR59"/>
<evidence type="ECO:0000256" key="1">
    <source>
        <dbReference type="ARBA" id="ARBA00022649"/>
    </source>
</evidence>
<dbReference type="InterPro" id="IPR035093">
    <property type="entry name" value="RelE/ParE_toxin_dom_sf"/>
</dbReference>
<dbReference type="PANTHER" id="PTHR40588">
    <property type="entry name" value="MRNA INTERFERASE TOXIN YAFQ"/>
    <property type="match status" value="1"/>
</dbReference>
<accession>A0A2X2SR59</accession>
<dbReference type="InterPro" id="IPR007712">
    <property type="entry name" value="RelE/ParE_toxin"/>
</dbReference>
<dbReference type="SUPFAM" id="SSF143011">
    <property type="entry name" value="RelE-like"/>
    <property type="match status" value="1"/>
</dbReference>
<dbReference type="InterPro" id="IPR004386">
    <property type="entry name" value="Toxin_YafQ-like"/>
</dbReference>
<dbReference type="EMBL" id="UAVS01000001">
    <property type="protein sequence ID" value="SQA92917.1"/>
    <property type="molecule type" value="Genomic_DNA"/>
</dbReference>
<evidence type="ECO:0000313" key="6">
    <source>
        <dbReference type="Proteomes" id="UP000250169"/>
    </source>
</evidence>
<dbReference type="GO" id="GO:0004521">
    <property type="term" value="F:RNA endonuclease activity"/>
    <property type="evidence" value="ECO:0007669"/>
    <property type="project" value="TreeGrafter"/>
</dbReference>
<dbReference type="NCBIfam" id="TIGR02385">
    <property type="entry name" value="RelE_StbE"/>
    <property type="match status" value="1"/>
</dbReference>
<evidence type="ECO:0000313" key="5">
    <source>
        <dbReference type="Proteomes" id="UP000249891"/>
    </source>
</evidence>
<dbReference type="Pfam" id="PF15738">
    <property type="entry name" value="YafQ_toxin"/>
    <property type="match status" value="1"/>
</dbReference>
<dbReference type="Gene3D" id="3.30.2310.20">
    <property type="entry name" value="RelE-like"/>
    <property type="match status" value="1"/>
</dbReference>
<gene>
    <name evidence="4" type="ORF">NCTC11545_00279</name>
    <name evidence="3" type="ORF">NCTC11546_01481</name>
</gene>